<evidence type="ECO:0008006" key="4">
    <source>
        <dbReference type="Google" id="ProtNLM"/>
    </source>
</evidence>
<evidence type="ECO:0000313" key="2">
    <source>
        <dbReference type="EMBL" id="MYL35727.1"/>
    </source>
</evidence>
<sequence>MSVSYDQILQKMMKELQEANLLKQHPEKVQEHVRAVKLLADLIVDDDGASMQTMQQPSTSSQQIAPTQSQPTASPSPQPAPKSEPSIDHEEANGDSLFDF</sequence>
<evidence type="ECO:0000256" key="1">
    <source>
        <dbReference type="SAM" id="MobiDB-lite"/>
    </source>
</evidence>
<name>A0A6I5A5X7_9BACI</name>
<dbReference type="RefSeq" id="WP_160849342.1">
    <property type="nucleotide sequence ID" value="NZ_WMEQ01000020.1"/>
</dbReference>
<dbReference type="Pfam" id="PF17261">
    <property type="entry name" value="DUF5327"/>
    <property type="match status" value="1"/>
</dbReference>
<feature type="compositionally biased region" description="Low complexity" evidence="1">
    <location>
        <begin position="50"/>
        <end position="73"/>
    </location>
</feature>
<gene>
    <name evidence="2" type="ORF">GLW05_19295</name>
</gene>
<dbReference type="EMBL" id="WMEQ01000020">
    <property type="protein sequence ID" value="MYL35727.1"/>
    <property type="molecule type" value="Genomic_DNA"/>
</dbReference>
<proteinExistence type="predicted"/>
<dbReference type="AlphaFoldDB" id="A0A6I5A5X7"/>
<accession>A0A6I5A5X7</accession>
<reference evidence="2 3" key="1">
    <citation type="submission" date="2019-11" db="EMBL/GenBank/DDBJ databases">
        <title>Genome sequences of 17 halophilic strains isolated from different environments.</title>
        <authorList>
            <person name="Furrow R.E."/>
        </authorList>
    </citation>
    <scope>NUCLEOTIDE SEQUENCE [LARGE SCALE GENOMIC DNA]</scope>
    <source>
        <strain evidence="2 3">22514_16_FS</strain>
    </source>
</reference>
<dbReference type="Proteomes" id="UP000468638">
    <property type="component" value="Unassembled WGS sequence"/>
</dbReference>
<comment type="caution">
    <text evidence="2">The sequence shown here is derived from an EMBL/GenBank/DDBJ whole genome shotgun (WGS) entry which is preliminary data.</text>
</comment>
<evidence type="ECO:0000313" key="3">
    <source>
        <dbReference type="Proteomes" id="UP000468638"/>
    </source>
</evidence>
<dbReference type="InterPro" id="IPR035218">
    <property type="entry name" value="DUF5327"/>
</dbReference>
<protein>
    <recommendedName>
        <fullName evidence="4">YwdI family protein</fullName>
    </recommendedName>
</protein>
<organism evidence="2 3">
    <name type="scientific">Pontibacillus yanchengensis</name>
    <dbReference type="NCBI Taxonomy" id="462910"/>
    <lineage>
        <taxon>Bacteria</taxon>
        <taxon>Bacillati</taxon>
        <taxon>Bacillota</taxon>
        <taxon>Bacilli</taxon>
        <taxon>Bacillales</taxon>
        <taxon>Bacillaceae</taxon>
        <taxon>Pontibacillus</taxon>
    </lineage>
</organism>
<dbReference type="OrthoDB" id="2692029at2"/>
<feature type="region of interest" description="Disordered" evidence="1">
    <location>
        <begin position="49"/>
        <end position="100"/>
    </location>
</feature>